<dbReference type="GO" id="GO:0005829">
    <property type="term" value="C:cytosol"/>
    <property type="evidence" value="ECO:0007669"/>
    <property type="project" value="TreeGrafter"/>
</dbReference>
<keyword evidence="4 6" id="KW-0689">Ribosomal protein</keyword>
<gene>
    <name evidence="8" type="ORF">BMR1_02g01021</name>
</gene>
<dbReference type="EMBL" id="FO082872">
    <property type="protein sequence ID" value="SJK85863.1"/>
    <property type="molecule type" value="Genomic_DNA"/>
</dbReference>
<keyword evidence="3" id="KW-0963">Cytoplasm</keyword>
<dbReference type="AlphaFoldDB" id="A0A1R4AA35"/>
<dbReference type="GO" id="GO:0006412">
    <property type="term" value="P:translation"/>
    <property type="evidence" value="ECO:0007669"/>
    <property type="project" value="InterPro"/>
</dbReference>
<reference evidence="8 9" key="3">
    <citation type="journal article" date="2016" name="Sci. Rep.">
        <title>Genome-wide diversity and gene expression profiling of Babesia microti isolates identify polymorphic genes that mediate host-pathogen interactions.</title>
        <authorList>
            <person name="Silva J.C."/>
            <person name="Cornillot E."/>
            <person name="McCracken C."/>
            <person name="Usmani-Brown S."/>
            <person name="Dwivedi A."/>
            <person name="Ifeonu O.O."/>
            <person name="Crabtree J."/>
            <person name="Gotia H.T."/>
            <person name="Virji A.Z."/>
            <person name="Reynes C."/>
            <person name="Colinge J."/>
            <person name="Kumar V."/>
            <person name="Lawres L."/>
            <person name="Pazzi J.E."/>
            <person name="Pablo J.V."/>
            <person name="Hung C."/>
            <person name="Brancato J."/>
            <person name="Kumari P."/>
            <person name="Orvis J."/>
            <person name="Tretina K."/>
            <person name="Chibucos M."/>
            <person name="Ott S."/>
            <person name="Sadzewicz L."/>
            <person name="Sengamalay N."/>
            <person name="Shetty A.C."/>
            <person name="Su Q."/>
            <person name="Tallon L."/>
            <person name="Fraser C.M."/>
            <person name="Frutos R."/>
            <person name="Molina D.M."/>
            <person name="Krause P.J."/>
            <person name="Ben Mamoun C."/>
        </authorList>
    </citation>
    <scope>NUCLEOTIDE SEQUENCE [LARGE SCALE GENOMIC DNA]</scope>
    <source>
        <strain evidence="8 9">RI</strain>
    </source>
</reference>
<evidence type="ECO:0000256" key="5">
    <source>
        <dbReference type="ARBA" id="ARBA00023274"/>
    </source>
</evidence>
<dbReference type="PROSITE" id="PS00646">
    <property type="entry name" value="RIBOSOMAL_S13_1"/>
    <property type="match status" value="1"/>
</dbReference>
<dbReference type="HAMAP" id="MF_01315">
    <property type="entry name" value="Ribosomal_uS13"/>
    <property type="match status" value="1"/>
</dbReference>
<evidence type="ECO:0000256" key="1">
    <source>
        <dbReference type="ARBA" id="ARBA00004496"/>
    </source>
</evidence>
<keyword evidence="5 6" id="KW-0687">Ribonucleoprotein</keyword>
<dbReference type="PROSITE" id="PS50159">
    <property type="entry name" value="RIBOSOMAL_S13_2"/>
    <property type="match status" value="1"/>
</dbReference>
<comment type="similarity">
    <text evidence="2 6">Belongs to the universal ribosomal protein uS13 family.</text>
</comment>
<organism evidence="8 9">
    <name type="scientific">Babesia microti (strain RI)</name>
    <dbReference type="NCBI Taxonomy" id="1133968"/>
    <lineage>
        <taxon>Eukaryota</taxon>
        <taxon>Sar</taxon>
        <taxon>Alveolata</taxon>
        <taxon>Apicomplexa</taxon>
        <taxon>Aconoidasida</taxon>
        <taxon>Piroplasmida</taxon>
        <taxon>Babesiidae</taxon>
        <taxon>Babesia</taxon>
    </lineage>
</organism>
<dbReference type="FunFam" id="1.10.8.50:FF:000002">
    <property type="entry name" value="40S ribosomal protein S18"/>
    <property type="match status" value="1"/>
</dbReference>
<keyword evidence="9" id="KW-1185">Reference proteome</keyword>
<dbReference type="Pfam" id="PF00416">
    <property type="entry name" value="Ribosomal_S13"/>
    <property type="match status" value="1"/>
</dbReference>
<dbReference type="InterPro" id="IPR018269">
    <property type="entry name" value="Ribosomal_uS13_CS"/>
</dbReference>
<dbReference type="Proteomes" id="UP000002899">
    <property type="component" value="Chromosome II"/>
</dbReference>
<dbReference type="NCBIfam" id="NF003140">
    <property type="entry name" value="PRK04053.1"/>
    <property type="match status" value="1"/>
</dbReference>
<dbReference type="GO" id="GO:0003723">
    <property type="term" value="F:RNA binding"/>
    <property type="evidence" value="ECO:0007669"/>
    <property type="project" value="InterPro"/>
</dbReference>
<dbReference type="Gene3D" id="4.10.910.10">
    <property type="entry name" value="30s ribosomal protein s13, domain 2"/>
    <property type="match status" value="1"/>
</dbReference>
<dbReference type="SUPFAM" id="SSF46946">
    <property type="entry name" value="S13-like H2TH domain"/>
    <property type="match status" value="1"/>
</dbReference>
<dbReference type="GeneID" id="33043637"/>
<sequence length="156" mass="17785">MSICVTSNDEFQHILRIRNTNIDGREKVVIALTAIRGIGRRISTVICKESGVDLNKRAGELTEEEIDKICAIMSNPTQFMIPSWFLNRQKDYKEGKNFHVVSNALDSALRDDLERLKKMRLHRGLRHYWGLRVRGQHTKSTGRHGKTVGVSKKKGG</sequence>
<dbReference type="InterPro" id="IPR010979">
    <property type="entry name" value="Ribosomal_uS13-like_H2TH"/>
</dbReference>
<dbReference type="PIRSF" id="PIRSF002134">
    <property type="entry name" value="Ribosomal_S13"/>
    <property type="match status" value="1"/>
</dbReference>
<dbReference type="InterPro" id="IPR027437">
    <property type="entry name" value="Rbsml_uS13_C"/>
</dbReference>
<evidence type="ECO:0000256" key="6">
    <source>
        <dbReference type="RuleBase" id="RU003830"/>
    </source>
</evidence>
<dbReference type="Gene3D" id="1.10.8.50">
    <property type="match status" value="1"/>
</dbReference>
<feature type="region of interest" description="Disordered" evidence="7">
    <location>
        <begin position="136"/>
        <end position="156"/>
    </location>
</feature>
<reference evidence="8 9" key="2">
    <citation type="journal article" date="2013" name="PLoS ONE">
        <title>Whole genome mapping and re-organization of the nuclear and mitochondrial genomes of Babesia microti isolates.</title>
        <authorList>
            <person name="Cornillot E."/>
            <person name="Dassouli A."/>
            <person name="Garg A."/>
            <person name="Pachikara N."/>
            <person name="Randazzo S."/>
            <person name="Depoix D."/>
            <person name="Carcy B."/>
            <person name="Delbecq S."/>
            <person name="Frutos R."/>
            <person name="Silva J.C."/>
            <person name="Sutton R."/>
            <person name="Krause P.J."/>
            <person name="Mamoun C.B."/>
        </authorList>
    </citation>
    <scope>NUCLEOTIDE SEQUENCE [LARGE SCALE GENOMIC DNA]</scope>
    <source>
        <strain evidence="8 9">RI</strain>
    </source>
</reference>
<dbReference type="PANTHER" id="PTHR10871:SF3">
    <property type="entry name" value="SMALL RIBOSOMAL SUBUNIT PROTEIN US13"/>
    <property type="match status" value="1"/>
</dbReference>
<evidence type="ECO:0000256" key="4">
    <source>
        <dbReference type="ARBA" id="ARBA00022980"/>
    </source>
</evidence>
<protein>
    <submittedName>
        <fullName evidence="8">Small subunit ribosomal protein S18e</fullName>
    </submittedName>
</protein>
<dbReference type="FunFam" id="4.10.910.10:FF:000002">
    <property type="entry name" value="40S ribosomal protein S18"/>
    <property type="match status" value="1"/>
</dbReference>
<reference evidence="8 9" key="1">
    <citation type="journal article" date="2012" name="Nucleic Acids Res.">
        <title>Sequencing of the smallest Apicomplexan genome from the human pathogen Babesia microti.</title>
        <authorList>
            <person name="Cornillot E."/>
            <person name="Hadj-Kaddour K."/>
            <person name="Dassouli A."/>
            <person name="Noel B."/>
            <person name="Ranwez V."/>
            <person name="Vacherie B."/>
            <person name="Augagneur Y."/>
            <person name="Bres V."/>
            <person name="Duclos A."/>
            <person name="Randazzo S."/>
            <person name="Carcy B."/>
            <person name="Debierre-Grockiego F."/>
            <person name="Delbecq S."/>
            <person name="Moubri-Menage K."/>
            <person name="Shams-Eldin H."/>
            <person name="Usmani-Brown S."/>
            <person name="Bringaud F."/>
            <person name="Wincker P."/>
            <person name="Vivares C.P."/>
            <person name="Schwarz R.T."/>
            <person name="Schetters T.P."/>
            <person name="Krause P.J."/>
            <person name="Gorenflot A."/>
            <person name="Berry V."/>
            <person name="Barbe V."/>
            <person name="Ben Mamoun C."/>
        </authorList>
    </citation>
    <scope>NUCLEOTIDE SEQUENCE [LARGE SCALE GENOMIC DNA]</scope>
    <source>
        <strain evidence="8 9">RI</strain>
    </source>
</reference>
<dbReference type="KEGG" id="bmic:BMR1_02g01021"/>
<dbReference type="PANTHER" id="PTHR10871">
    <property type="entry name" value="30S RIBOSOMAL PROTEIN S13/40S RIBOSOMAL PROTEIN S18"/>
    <property type="match status" value="1"/>
</dbReference>
<proteinExistence type="inferred from homology"/>
<evidence type="ECO:0000256" key="7">
    <source>
        <dbReference type="SAM" id="MobiDB-lite"/>
    </source>
</evidence>
<dbReference type="GO" id="GO:0003735">
    <property type="term" value="F:structural constituent of ribosome"/>
    <property type="evidence" value="ECO:0007669"/>
    <property type="project" value="InterPro"/>
</dbReference>
<comment type="subcellular location">
    <subcellularLocation>
        <location evidence="1">Cytoplasm</location>
    </subcellularLocation>
</comment>
<dbReference type="OrthoDB" id="1702480at2759"/>
<evidence type="ECO:0000313" key="9">
    <source>
        <dbReference type="Proteomes" id="UP000002899"/>
    </source>
</evidence>
<dbReference type="InterPro" id="IPR001892">
    <property type="entry name" value="Ribosomal_uS13"/>
</dbReference>
<dbReference type="VEuPathDB" id="PiroplasmaDB:BMR1_02g01021"/>
<evidence type="ECO:0000256" key="3">
    <source>
        <dbReference type="ARBA" id="ARBA00022490"/>
    </source>
</evidence>
<accession>A0A1R4AA35</accession>
<dbReference type="RefSeq" id="XP_021338074.1">
    <property type="nucleotide sequence ID" value="XM_021483114.1"/>
</dbReference>
<evidence type="ECO:0000256" key="2">
    <source>
        <dbReference type="ARBA" id="ARBA00008080"/>
    </source>
</evidence>
<evidence type="ECO:0000313" key="8">
    <source>
        <dbReference type="EMBL" id="SJK85863.1"/>
    </source>
</evidence>
<name>A0A1R4AA35_BABMR</name>
<dbReference type="GO" id="GO:0015935">
    <property type="term" value="C:small ribosomal subunit"/>
    <property type="evidence" value="ECO:0007669"/>
    <property type="project" value="TreeGrafter"/>
</dbReference>